<dbReference type="InterPro" id="IPR021848">
    <property type="entry name" value="HODM_asu-like"/>
</dbReference>
<comment type="caution">
    <text evidence="1">The sequence shown here is derived from an EMBL/GenBank/DDBJ whole genome shotgun (WGS) entry which is preliminary data.</text>
</comment>
<keyword evidence="2" id="KW-1185">Reference proteome</keyword>
<gene>
    <name evidence="1" type="ORF">BD293_1930</name>
</gene>
<evidence type="ECO:0000313" key="2">
    <source>
        <dbReference type="Proteomes" id="UP000320582"/>
    </source>
</evidence>
<protein>
    <submittedName>
        <fullName evidence="1">Uncharacterized protein DUF3445</fullName>
    </submittedName>
</protein>
<evidence type="ECO:0000313" key="1">
    <source>
        <dbReference type="EMBL" id="TQM93298.1"/>
    </source>
</evidence>
<accession>A0A543KDZ7</accession>
<dbReference type="EMBL" id="VFPT01000001">
    <property type="protein sequence ID" value="TQM93298.1"/>
    <property type="molecule type" value="Genomic_DNA"/>
</dbReference>
<dbReference type="OrthoDB" id="5242510at2"/>
<proteinExistence type="predicted"/>
<organism evidence="1 2">
    <name type="scientific">Roseinatronobacter monicus</name>
    <dbReference type="NCBI Taxonomy" id="393481"/>
    <lineage>
        <taxon>Bacteria</taxon>
        <taxon>Pseudomonadati</taxon>
        <taxon>Pseudomonadota</taxon>
        <taxon>Alphaproteobacteria</taxon>
        <taxon>Rhodobacterales</taxon>
        <taxon>Paracoccaceae</taxon>
        <taxon>Roseinatronobacter</taxon>
    </lineage>
</organism>
<dbReference type="AlphaFoldDB" id="A0A543KDZ7"/>
<dbReference type="Pfam" id="PF11927">
    <property type="entry name" value="HODM_asu-like"/>
    <property type="match status" value="1"/>
</dbReference>
<reference evidence="1 2" key="1">
    <citation type="submission" date="2019-06" db="EMBL/GenBank/DDBJ databases">
        <title>Genomic Encyclopedia of Archaeal and Bacterial Type Strains, Phase II (KMG-II): from individual species to whole genera.</title>
        <authorList>
            <person name="Goeker M."/>
        </authorList>
    </citation>
    <scope>NUCLEOTIDE SEQUENCE [LARGE SCALE GENOMIC DNA]</scope>
    <source>
        <strain evidence="1 2">DSM 18423</strain>
    </source>
</reference>
<dbReference type="Proteomes" id="UP000320582">
    <property type="component" value="Unassembled WGS sequence"/>
</dbReference>
<sequence length="267" mass="29461">MTILHPDLPFAPWIRPAGQRLPGVMPLDRADWLTCDAVYAEQMAERTALLAARPDDVLATLPQAEPAARELLDEVVKELPALGFAVSADSVLRPDGVTTALDKSRPLWTLGHLLQADFCLLQKPAGGAEHVLTGAVLCFPSSWTLSEKIGKPLMRIHLPVDSYDSQMGARVQRLFDAIRPEQALWRANVLRYTNPALYQPRSEFAPKDKRDGGAYIRSEKQCLVKLPKTGAVVFSIHTVVVRRDSLTSDQRAALEQIERSAQAVPRG</sequence>
<name>A0A543KDZ7_9RHOB</name>
<dbReference type="RefSeq" id="WP_142081130.1">
    <property type="nucleotide sequence ID" value="NZ_VFPT01000001.1"/>
</dbReference>